<dbReference type="GeneID" id="93648406"/>
<dbReference type="Gene3D" id="2.130.10.10">
    <property type="entry name" value="YVTN repeat-like/Quinoprotein amine dehydrogenase"/>
    <property type="match status" value="2"/>
</dbReference>
<dbReference type="InterPro" id="IPR051570">
    <property type="entry name" value="TBC1_cilium_biogenesis"/>
</dbReference>
<dbReference type="InterPro" id="IPR015943">
    <property type="entry name" value="WD40/YVTN_repeat-like_dom_sf"/>
</dbReference>
<dbReference type="PANTHER" id="PTHR19853">
    <property type="entry name" value="WD REPEAT CONTAINING PROTEIN 3 WDR3"/>
    <property type="match status" value="1"/>
</dbReference>
<organism evidence="4 5">
    <name type="scientific">Nematocida displodere</name>
    <dbReference type="NCBI Taxonomy" id="1805483"/>
    <lineage>
        <taxon>Eukaryota</taxon>
        <taxon>Fungi</taxon>
        <taxon>Fungi incertae sedis</taxon>
        <taxon>Microsporidia</taxon>
        <taxon>Nematocida</taxon>
    </lineage>
</organism>
<dbReference type="SUPFAM" id="SSF50998">
    <property type="entry name" value="Quinoprotein alcohol dehydrogenase-like"/>
    <property type="match status" value="1"/>
</dbReference>
<keyword evidence="1 3" id="KW-0853">WD repeat</keyword>
<dbReference type="GO" id="GO:0030515">
    <property type="term" value="F:snoRNA binding"/>
    <property type="evidence" value="ECO:0007669"/>
    <property type="project" value="TreeGrafter"/>
</dbReference>
<dbReference type="EMBL" id="LTDL01000006">
    <property type="protein sequence ID" value="OAG32305.1"/>
    <property type="molecule type" value="Genomic_DNA"/>
</dbReference>
<dbReference type="Pfam" id="PF00400">
    <property type="entry name" value="WD40"/>
    <property type="match status" value="2"/>
</dbReference>
<dbReference type="OrthoDB" id="407922at2759"/>
<dbReference type="AlphaFoldDB" id="A0A177EK09"/>
<dbReference type="GO" id="GO:0034388">
    <property type="term" value="C:Pwp2p-containing subcomplex of 90S preribosome"/>
    <property type="evidence" value="ECO:0007669"/>
    <property type="project" value="TreeGrafter"/>
</dbReference>
<dbReference type="InterPro" id="IPR001680">
    <property type="entry name" value="WD40_rpt"/>
</dbReference>
<dbReference type="GO" id="GO:0032040">
    <property type="term" value="C:small-subunit processome"/>
    <property type="evidence" value="ECO:0007669"/>
    <property type="project" value="TreeGrafter"/>
</dbReference>
<dbReference type="RefSeq" id="XP_067545747.1">
    <property type="nucleotide sequence ID" value="XM_067689474.1"/>
</dbReference>
<protein>
    <submittedName>
        <fullName evidence="4">Uncharacterized protein</fullName>
    </submittedName>
</protein>
<sequence length="760" mass="82163">MDEYIADYGYAGSISCISENESVCARIDEKYAVVTAYEKIIIWDVETLSIAKCIRYTGKSAISAIGVVRASGDGAGGGAGYKDVSFVVGHANGVVVHLSLEGEEIAGHREHRKKVVGVATSQTIGISYTTNGFVVYDASTESVIIELSLELSISAVSICGDKVFVGSDKGVVHVYMLEELLKGTSECKVINVGVIGSNGCVMGVVAVQDARNSYFAILPETLIPIDIGEDVGEDMAASRGVAAGEGAKNLNTKPKPVAINHRIAKLDADGSNLVTKDTKNKYHLLKVTKEGLSQTDAFKTSRPIKDVLAMGPFGLLVFADNGLSLYRESEVYTTTDGGRENLVGLCANDQVILGITESEGRLFGRIEKESGSVEPKETSISLFDDEKMSAIASDGTYFYIGRGDGSISVRDTMGLEVRKVAVSSSPILSLDRAKEIMAVASEQKVFVCIGSEIDEIEYNDEVVCVRLSKDGSLVVAALADNTVKVHKIDGEHVLTLYGHSVPVTAIEISLELGLIYTLGGDKLIKVWGVRHGDCRKTLSPGDPTGFLLVQNTLVVSTAYGMIYYLADALTKAKKIEYVTGKKRGTSGSNRVLSVGLSLFMVRERSVSHFEEGEYGVIPEEEQRKEDEEREAEEIGKERRIYKVDNVALLEEALEEGNVPKIYNSLISLSKTDIEKTVDMMNTETREVLTAALDKILEQDYNPLLVGWTLAQLSKSSHLPGGTRAAVRQKIRSHTRTLMSNRAALIWSQQSTPDTVHGLGP</sequence>
<dbReference type="GO" id="GO:0030490">
    <property type="term" value="P:maturation of SSU-rRNA"/>
    <property type="evidence" value="ECO:0007669"/>
    <property type="project" value="TreeGrafter"/>
</dbReference>
<evidence type="ECO:0000256" key="2">
    <source>
        <dbReference type="ARBA" id="ARBA00022737"/>
    </source>
</evidence>
<dbReference type="InterPro" id="IPR011047">
    <property type="entry name" value="Quinoprotein_ADH-like_sf"/>
</dbReference>
<dbReference type="PROSITE" id="PS50082">
    <property type="entry name" value="WD_REPEATS_2"/>
    <property type="match status" value="1"/>
</dbReference>
<keyword evidence="2" id="KW-0677">Repeat</keyword>
<dbReference type="SMART" id="SM00320">
    <property type="entry name" value="WD40"/>
    <property type="match status" value="3"/>
</dbReference>
<name>A0A177EK09_9MICR</name>
<evidence type="ECO:0000313" key="5">
    <source>
        <dbReference type="Proteomes" id="UP000185944"/>
    </source>
</evidence>
<dbReference type="PANTHER" id="PTHR19853:SF0">
    <property type="entry name" value="WD REPEAT-CONTAINING PROTEIN 3"/>
    <property type="match status" value="1"/>
</dbReference>
<dbReference type="VEuPathDB" id="MicrosporidiaDB:NEDG_02056"/>
<reference evidence="4 5" key="1">
    <citation type="submission" date="2016-02" db="EMBL/GenBank/DDBJ databases">
        <title>Discovery of a natural microsporidian pathogen with a broad tissue tropism in Caenorhabditis elegans.</title>
        <authorList>
            <person name="Luallen R.J."/>
            <person name="Reinke A.W."/>
            <person name="Tong L."/>
            <person name="Botts M.R."/>
            <person name="Felix M.-A."/>
            <person name="Troemel E.R."/>
        </authorList>
    </citation>
    <scope>NUCLEOTIDE SEQUENCE [LARGE SCALE GENOMIC DNA]</scope>
    <source>
        <strain evidence="4 5">JUm2807</strain>
    </source>
</reference>
<evidence type="ECO:0000256" key="1">
    <source>
        <dbReference type="ARBA" id="ARBA00022574"/>
    </source>
</evidence>
<gene>
    <name evidence="4" type="ORF">NEDG_02056</name>
</gene>
<dbReference type="STRING" id="1805483.A0A177EK09"/>
<dbReference type="Proteomes" id="UP000185944">
    <property type="component" value="Unassembled WGS sequence"/>
</dbReference>
<proteinExistence type="predicted"/>
<feature type="repeat" description="WD" evidence="3">
    <location>
        <begin position="496"/>
        <end position="537"/>
    </location>
</feature>
<evidence type="ECO:0000313" key="4">
    <source>
        <dbReference type="EMBL" id="OAG32305.1"/>
    </source>
</evidence>
<evidence type="ECO:0000256" key="3">
    <source>
        <dbReference type="PROSITE-ProRule" id="PRU00221"/>
    </source>
</evidence>
<comment type="caution">
    <text evidence="4">The sequence shown here is derived from an EMBL/GenBank/DDBJ whole genome shotgun (WGS) entry which is preliminary data.</text>
</comment>
<keyword evidence="5" id="KW-1185">Reference proteome</keyword>
<accession>A0A177EK09</accession>